<dbReference type="EMBL" id="SNWM01000005">
    <property type="protein sequence ID" value="TDO20191.1"/>
    <property type="molecule type" value="Genomic_DNA"/>
</dbReference>
<evidence type="ECO:0000313" key="2">
    <source>
        <dbReference type="EMBL" id="TDO20191.1"/>
    </source>
</evidence>
<comment type="caution">
    <text evidence="2">The sequence shown here is derived from an EMBL/GenBank/DDBJ whole genome shotgun (WGS) entry which is preliminary data.</text>
</comment>
<keyword evidence="1" id="KW-0472">Membrane</keyword>
<reference evidence="2 3" key="1">
    <citation type="submission" date="2019-03" db="EMBL/GenBank/DDBJ databases">
        <title>Genomic Encyclopedia of Archaeal and Bacterial Type Strains, Phase II (KMG-II): from individual species to whole genera.</title>
        <authorList>
            <person name="Goeker M."/>
        </authorList>
    </citation>
    <scope>NUCLEOTIDE SEQUENCE [LARGE SCALE GENOMIC DNA]</scope>
    <source>
        <strain evidence="2 3">DSM 19034</strain>
    </source>
</reference>
<dbReference type="OrthoDB" id="605297at2"/>
<dbReference type="Proteomes" id="UP000295499">
    <property type="component" value="Unassembled WGS sequence"/>
</dbReference>
<dbReference type="AlphaFoldDB" id="A0A4R6IER1"/>
<evidence type="ECO:0000313" key="3">
    <source>
        <dbReference type="Proteomes" id="UP000295499"/>
    </source>
</evidence>
<keyword evidence="1" id="KW-1133">Transmembrane helix</keyword>
<accession>A0A4R6IER1</accession>
<organism evidence="2 3">
    <name type="scientific">Pedobacter duraquae</name>
    <dbReference type="NCBI Taxonomy" id="425511"/>
    <lineage>
        <taxon>Bacteria</taxon>
        <taxon>Pseudomonadati</taxon>
        <taxon>Bacteroidota</taxon>
        <taxon>Sphingobacteriia</taxon>
        <taxon>Sphingobacteriales</taxon>
        <taxon>Sphingobacteriaceae</taxon>
        <taxon>Pedobacter</taxon>
    </lineage>
</organism>
<protein>
    <submittedName>
        <fullName evidence="2">Uncharacterized protein</fullName>
    </submittedName>
</protein>
<dbReference type="RefSeq" id="WP_133558566.1">
    <property type="nucleotide sequence ID" value="NZ_SNWM01000005.1"/>
</dbReference>
<name>A0A4R6IER1_9SPHI</name>
<keyword evidence="3" id="KW-1185">Reference proteome</keyword>
<proteinExistence type="predicted"/>
<gene>
    <name evidence="2" type="ORF">CLV32_3951</name>
</gene>
<feature type="transmembrane region" description="Helical" evidence="1">
    <location>
        <begin position="369"/>
        <end position="389"/>
    </location>
</feature>
<keyword evidence="1" id="KW-0812">Transmembrane</keyword>
<feature type="transmembrane region" description="Helical" evidence="1">
    <location>
        <begin position="398"/>
        <end position="418"/>
    </location>
</feature>
<sequence length="878" mass="100156">MKIWKKLLLFSASLIALVSTGNLVIWACGGEIDPYDYYTSFFHSDIQGGKDYKAFYFTDYSFLYDDEEPASEVDINAKEWATHLGDDVKPADVKKIMYQLDPTANAAVDNYIAGNGILPDSLSGNTFLKALSTPGSEPALGYFRFAREVEPIANRAYDLWNPTLPDSTALSIAAEKALRLADGVADDFVKLRYYYQAQRLYHFGFKYEEASAVYQKNIVSHKSTSHVKGWALSFKAGEARKMGDTILAAYLFSKVFAGYPERRVQAYRNYHYMNNDLEPQIKLAKNDSEKSFIYAINGFGKADMSIWDLEKVYQYQPQSPMVGVLLVREINKLEQNYLSPLLNNASDYSYRTASINTPAQRTIVKNPKWPLYVGLALLGIAIGIFLFYYKRSVRSKPIFGSALALSVLGLAGIIWFAFSSGKKDAKIPVAESEGSFFVTQPDSVQTLYNGHIEKLRTFCNKLVSDNKYPEPNIGNLANAYLYFMQNKPEEGLQELSKLDNKQLTSKLNDQKQIVKLLLSAQRLKSIKKVDEDALLPALQWLNAKATKGSNFEKTERDFYVYVLAPAYLRQRDTAMAAIALMKTTQQGFQEIKNDASALYPGYVMPDFWFNFMHSAPMKQLVDWRTKGVTAPYLSFLARDIKRIPSDLLYELLGTMYLREHQYNLAVTAFSKIQNPKLLSIRQESAYSGTTQLQGDPFLMQLSDYPRDYSTKALNKLQFAREMDVTQRKLKANPKDANALFKLGLGLYSTSVDGNSWRNISYTWSSTDLGRAPFYYYDGDYIRATLAQSYFLKAREESTDSEMKARCTYMLAKCDQKQHIRPEYSSNMDYKQYQKLEQEFDASLRTSAYFKELKTYSNTSFYETAVRECSYLRDYINGK</sequence>
<evidence type="ECO:0000256" key="1">
    <source>
        <dbReference type="SAM" id="Phobius"/>
    </source>
</evidence>